<dbReference type="Gene3D" id="3.40.630.10">
    <property type="entry name" value="Zn peptidases"/>
    <property type="match status" value="1"/>
</dbReference>
<evidence type="ECO:0000256" key="2">
    <source>
        <dbReference type="ARBA" id="ARBA00005691"/>
    </source>
</evidence>
<protein>
    <submittedName>
        <fullName evidence="11">Acetylornithine deacetylase</fullName>
    </submittedName>
</protein>
<dbReference type="NCBIfam" id="NF005710">
    <property type="entry name" value="PRK07522.1"/>
    <property type="match status" value="1"/>
</dbReference>
<dbReference type="InterPro" id="IPR011650">
    <property type="entry name" value="Peptidase_M20_dimer"/>
</dbReference>
<dbReference type="Pfam" id="PF01546">
    <property type="entry name" value="Peptidase_M20"/>
    <property type="match status" value="1"/>
</dbReference>
<keyword evidence="9" id="KW-0170">Cobalt</keyword>
<evidence type="ECO:0000313" key="11">
    <source>
        <dbReference type="EMBL" id="SOC06201.1"/>
    </source>
</evidence>
<keyword evidence="7" id="KW-0378">Hydrolase</keyword>
<evidence type="ECO:0000313" key="12">
    <source>
        <dbReference type="Proteomes" id="UP000219331"/>
    </source>
</evidence>
<evidence type="ECO:0000256" key="7">
    <source>
        <dbReference type="ARBA" id="ARBA00022801"/>
    </source>
</evidence>
<dbReference type="PROSITE" id="PS00759">
    <property type="entry name" value="ARGE_DAPE_CPG2_2"/>
    <property type="match status" value="1"/>
</dbReference>
<comment type="similarity">
    <text evidence="2">Belongs to the peptidase M20A family. ArgE subfamily.</text>
</comment>
<accession>A0A285SEM4</accession>
<feature type="domain" description="Peptidase M20 dimerisation" evidence="10">
    <location>
        <begin position="174"/>
        <end position="284"/>
    </location>
</feature>
<evidence type="ECO:0000256" key="4">
    <source>
        <dbReference type="ARBA" id="ARBA00022571"/>
    </source>
</evidence>
<dbReference type="InterPro" id="IPR010169">
    <property type="entry name" value="AcOrn-deacetyl"/>
</dbReference>
<dbReference type="RefSeq" id="WP_176522050.1">
    <property type="nucleotide sequence ID" value="NZ_OBML01000005.1"/>
</dbReference>
<dbReference type="GO" id="GO:0008777">
    <property type="term" value="F:acetylornithine deacetylase activity"/>
    <property type="evidence" value="ECO:0007669"/>
    <property type="project" value="TreeGrafter"/>
</dbReference>
<keyword evidence="6" id="KW-0479">Metal-binding</keyword>
<dbReference type="SUPFAM" id="SSF55031">
    <property type="entry name" value="Bacterial exopeptidase dimerisation domain"/>
    <property type="match status" value="1"/>
</dbReference>
<organism evidence="11 12">
    <name type="scientific">Stappia indica</name>
    <dbReference type="NCBI Taxonomy" id="538381"/>
    <lineage>
        <taxon>Bacteria</taxon>
        <taxon>Pseudomonadati</taxon>
        <taxon>Pseudomonadota</taxon>
        <taxon>Alphaproteobacteria</taxon>
        <taxon>Hyphomicrobiales</taxon>
        <taxon>Stappiaceae</taxon>
        <taxon>Stappia</taxon>
    </lineage>
</organism>
<dbReference type="EMBL" id="OBML01000005">
    <property type="protein sequence ID" value="SOC06201.1"/>
    <property type="molecule type" value="Genomic_DNA"/>
</dbReference>
<dbReference type="GO" id="GO:0006526">
    <property type="term" value="P:L-arginine biosynthetic process"/>
    <property type="evidence" value="ECO:0007669"/>
    <property type="project" value="UniProtKB-KW"/>
</dbReference>
<evidence type="ECO:0000256" key="1">
    <source>
        <dbReference type="ARBA" id="ARBA00001947"/>
    </source>
</evidence>
<evidence type="ECO:0000256" key="8">
    <source>
        <dbReference type="ARBA" id="ARBA00022833"/>
    </source>
</evidence>
<dbReference type="STRING" id="538381.GCA_001696535_02265"/>
<sequence length="387" mass="41257">MALIDDTKTLLGELISFATVSSDGNLELIAWAADRLGDLGAETRVMVDETGSKANLFATIGPNEDGGIVLSGHSDVVPVADQDWSSDPFRMREADGLLYGRGACDMKGFIAAVLATAPLFAASKLSRPVHICLTYDEEVGCLGARKLVSELPGMGVRPALAVIGEPTEMRIIEGHKGCCEYTTSFRGLEGHGSAPDAGVNAVEYALRYGMRLMELKEQLKERAPAASRFDPPWTTLQLGRLMGGVAHNVIPGLASLDWEMRPVTEADRAYVCEAIDAYVHDELLPAMRAVHPQASIRREVVGEVAGLEPVEENEARRIVAELTGANGADVVSFGTEAGLFQQLGMSVVVCGPGSIAQAHKPDEFVSLDQLGACLAMLERLAGRLRAA</sequence>
<evidence type="ECO:0000256" key="5">
    <source>
        <dbReference type="ARBA" id="ARBA00022605"/>
    </source>
</evidence>
<dbReference type="PANTHER" id="PTHR43808">
    <property type="entry name" value="ACETYLORNITHINE DEACETYLASE"/>
    <property type="match status" value="1"/>
</dbReference>
<keyword evidence="8" id="KW-0862">Zinc</keyword>
<dbReference type="InterPro" id="IPR050072">
    <property type="entry name" value="Peptidase_M20A"/>
</dbReference>
<gene>
    <name evidence="11" type="ORF">SAMN05421512_10524</name>
</gene>
<keyword evidence="5" id="KW-0028">Amino-acid biosynthesis</keyword>
<evidence type="ECO:0000259" key="10">
    <source>
        <dbReference type="Pfam" id="PF07687"/>
    </source>
</evidence>
<evidence type="ECO:0000256" key="6">
    <source>
        <dbReference type="ARBA" id="ARBA00022723"/>
    </source>
</evidence>
<keyword evidence="3" id="KW-0963">Cytoplasm</keyword>
<dbReference type="InterPro" id="IPR036264">
    <property type="entry name" value="Bact_exopeptidase_dim_dom"/>
</dbReference>
<dbReference type="InterPro" id="IPR001261">
    <property type="entry name" value="ArgE/DapE_CS"/>
</dbReference>
<dbReference type="CDD" id="cd03894">
    <property type="entry name" value="M20_ArgE"/>
    <property type="match status" value="1"/>
</dbReference>
<dbReference type="Pfam" id="PF07687">
    <property type="entry name" value="M20_dimer"/>
    <property type="match status" value="1"/>
</dbReference>
<dbReference type="InterPro" id="IPR002933">
    <property type="entry name" value="Peptidase_M20"/>
</dbReference>
<keyword evidence="4" id="KW-0055">Arginine biosynthesis</keyword>
<dbReference type="Gene3D" id="3.30.70.360">
    <property type="match status" value="1"/>
</dbReference>
<comment type="cofactor">
    <cofactor evidence="1">
        <name>Zn(2+)</name>
        <dbReference type="ChEBI" id="CHEBI:29105"/>
    </cofactor>
</comment>
<dbReference type="GO" id="GO:0046872">
    <property type="term" value="F:metal ion binding"/>
    <property type="evidence" value="ECO:0007669"/>
    <property type="project" value="UniProtKB-KW"/>
</dbReference>
<proteinExistence type="inferred from homology"/>
<name>A0A285SEM4_9HYPH</name>
<reference evidence="11 12" key="1">
    <citation type="submission" date="2017-08" db="EMBL/GenBank/DDBJ databases">
        <authorList>
            <person name="de Groot N.N."/>
        </authorList>
    </citation>
    <scope>NUCLEOTIDE SEQUENCE [LARGE SCALE GENOMIC DNA]</scope>
    <source>
        <strain evidence="11 12">USBA 352</strain>
    </source>
</reference>
<dbReference type="SUPFAM" id="SSF53187">
    <property type="entry name" value="Zn-dependent exopeptidases"/>
    <property type="match status" value="1"/>
</dbReference>
<evidence type="ECO:0000256" key="9">
    <source>
        <dbReference type="ARBA" id="ARBA00023285"/>
    </source>
</evidence>
<dbReference type="Proteomes" id="UP000219331">
    <property type="component" value="Unassembled WGS sequence"/>
</dbReference>
<dbReference type="AlphaFoldDB" id="A0A285SEM4"/>
<keyword evidence="12" id="KW-1185">Reference proteome</keyword>
<evidence type="ECO:0000256" key="3">
    <source>
        <dbReference type="ARBA" id="ARBA00022490"/>
    </source>
</evidence>
<dbReference type="PANTHER" id="PTHR43808:SF31">
    <property type="entry name" value="N-ACETYL-L-CITRULLINE DEACETYLASE"/>
    <property type="match status" value="1"/>
</dbReference>
<dbReference type="NCBIfam" id="TIGR01892">
    <property type="entry name" value="AcOrn-deacetyl"/>
    <property type="match status" value="1"/>
</dbReference>